<feature type="transmembrane region" description="Helical" evidence="1">
    <location>
        <begin position="6"/>
        <end position="23"/>
    </location>
</feature>
<dbReference type="GeneID" id="14181779"/>
<keyword evidence="1" id="KW-1133">Transmembrane helix</keyword>
<keyword evidence="1" id="KW-0812">Transmembrane</keyword>
<dbReference type="RefSeq" id="YP_007111894.1">
    <property type="nucleotide sequence ID" value="NC_019713.1"/>
</dbReference>
<dbReference type="KEGG" id="vg:14181779"/>
<gene>
    <name evidence="2" type="ORF">MAR10_047</name>
</gene>
<keyword evidence="1" id="KW-0472">Membrane</keyword>
<dbReference type="EMBL" id="JX556418">
    <property type="protein sequence ID" value="AFV81280.1"/>
    <property type="molecule type" value="Genomic_DNA"/>
</dbReference>
<protein>
    <recommendedName>
        <fullName evidence="4">Tail assembly protein</fullName>
    </recommendedName>
</protein>
<accession>K7RVM6</accession>
<evidence type="ECO:0008006" key="4">
    <source>
        <dbReference type="Google" id="ProtNLM"/>
    </source>
</evidence>
<evidence type="ECO:0000313" key="3">
    <source>
        <dbReference type="Proteomes" id="UP000009398"/>
    </source>
</evidence>
<reference evidence="2 3" key="1">
    <citation type="journal article" date="2012" name="J. Virol.">
        <title>Genome Sequence of Temperate Vibrio parahaemolyticus Bacteriophage vB_VpaS_MAR10.</title>
        <authorList>
            <person name="Alanis Villa A."/>
            <person name="Kropinski A.M."/>
            <person name="Abbasifar R."/>
            <person name="Abbasifar A."/>
            <person name="Griffiths M.W."/>
        </authorList>
    </citation>
    <scope>NUCLEOTIDE SEQUENCE [LARGE SCALE GENOMIC DNA]</scope>
</reference>
<dbReference type="OrthoDB" id="23328at10239"/>
<evidence type="ECO:0000313" key="2">
    <source>
        <dbReference type="EMBL" id="AFV81280.1"/>
    </source>
</evidence>
<proteinExistence type="predicted"/>
<dbReference type="Proteomes" id="UP000009398">
    <property type="component" value="Segment"/>
</dbReference>
<keyword evidence="3" id="KW-1185">Reference proteome</keyword>
<sequence length="79" mass="8529">MAIQALWYLVVLVVALIVAVALAPKPPKPDSPQTDDINAPTASENELIPVAFGTTWLQKPNIVWYGKTGTDEIRTKGGK</sequence>
<organism evidence="2 3">
    <name type="scientific">Vibrio phage vB_VpaS_MAR10</name>
    <dbReference type="NCBI Taxonomy" id="1229755"/>
    <lineage>
        <taxon>Viruses</taxon>
        <taxon>Duplodnaviria</taxon>
        <taxon>Heunggongvirae</taxon>
        <taxon>Uroviricota</taxon>
        <taxon>Caudoviricetes</taxon>
        <taxon>Mardecavirus</taxon>
        <taxon>Mardecavirus MAR10</taxon>
    </lineage>
</organism>
<name>K7RVM6_9CAUD</name>
<evidence type="ECO:0000256" key="1">
    <source>
        <dbReference type="SAM" id="Phobius"/>
    </source>
</evidence>